<evidence type="ECO:0000259" key="10">
    <source>
        <dbReference type="PROSITE" id="PS50105"/>
    </source>
</evidence>
<dbReference type="Pfam" id="PF01055">
    <property type="entry name" value="Glyco_hydro_31_2nd"/>
    <property type="match status" value="1"/>
</dbReference>
<dbReference type="InterPro" id="IPR048395">
    <property type="entry name" value="Glyco_hydro_31_C"/>
</dbReference>
<dbReference type="Gene3D" id="1.10.150.50">
    <property type="entry name" value="Transcription Factor, Ets-1"/>
    <property type="match status" value="1"/>
</dbReference>
<keyword evidence="7" id="KW-0325">Glycoprotein</keyword>
<dbReference type="InterPro" id="IPR001660">
    <property type="entry name" value="SAM"/>
</dbReference>
<gene>
    <name evidence="12" type="ORF">MMEN_LOCUS8791</name>
</gene>
<dbReference type="GO" id="GO:0005737">
    <property type="term" value="C:cytoplasm"/>
    <property type="evidence" value="ECO:0007669"/>
    <property type="project" value="TreeGrafter"/>
</dbReference>
<dbReference type="InterPro" id="IPR017853">
    <property type="entry name" value="GH"/>
</dbReference>
<evidence type="ECO:0000256" key="8">
    <source>
        <dbReference type="ARBA" id="ARBA00023295"/>
    </source>
</evidence>
<dbReference type="Gene3D" id="2.60.40.1180">
    <property type="entry name" value="Golgi alpha-mannosidase II"/>
    <property type="match status" value="2"/>
</dbReference>
<dbReference type="CDD" id="cd00111">
    <property type="entry name" value="Trefoil"/>
    <property type="match status" value="1"/>
</dbReference>
<keyword evidence="6" id="KW-1015">Disulfide bond</keyword>
<dbReference type="GO" id="GO:0005975">
    <property type="term" value="P:carbohydrate metabolic process"/>
    <property type="evidence" value="ECO:0007669"/>
    <property type="project" value="InterPro"/>
</dbReference>
<dbReference type="InterPro" id="IPR000519">
    <property type="entry name" value="P_trefoil_dom"/>
</dbReference>
<accession>A0A8S4AXZ9</accession>
<comment type="similarity">
    <text evidence="2">Belongs to the glycosyl hydrolase 31 family.</text>
</comment>
<dbReference type="Pfam" id="PF00088">
    <property type="entry name" value="Trefoil"/>
    <property type="match status" value="1"/>
</dbReference>
<feature type="domain" description="P-type" evidence="11">
    <location>
        <begin position="1138"/>
        <end position="1184"/>
    </location>
</feature>
<comment type="caution">
    <text evidence="9">Lacks conserved residue(s) required for the propagation of feature annotation.</text>
</comment>
<dbReference type="PANTHER" id="PTHR16155">
    <property type="entry name" value="DED DOMAIN-CONTAINING PROTEIN"/>
    <property type="match status" value="1"/>
</dbReference>
<dbReference type="SUPFAM" id="SSF51445">
    <property type="entry name" value="(Trans)glycosidases"/>
    <property type="match status" value="1"/>
</dbReference>
<dbReference type="SUPFAM" id="SSF57492">
    <property type="entry name" value="Trefoil"/>
    <property type="match status" value="1"/>
</dbReference>
<dbReference type="InterPro" id="IPR025887">
    <property type="entry name" value="Glyco_hydro_31_N_dom"/>
</dbReference>
<dbReference type="Pfam" id="PF13802">
    <property type="entry name" value="Gal_mutarotas_2"/>
    <property type="match status" value="1"/>
</dbReference>
<keyword evidence="3" id="KW-0732">Signal</keyword>
<dbReference type="InterPro" id="IPR044913">
    <property type="entry name" value="P_trefoil_dom_sf"/>
</dbReference>
<evidence type="ECO:0000256" key="5">
    <source>
        <dbReference type="ARBA" id="ARBA00023136"/>
    </source>
</evidence>
<dbReference type="CDD" id="cd06602">
    <property type="entry name" value="GH31_MGAM_SI_GAA"/>
    <property type="match status" value="1"/>
</dbReference>
<dbReference type="GO" id="GO:0030246">
    <property type="term" value="F:carbohydrate binding"/>
    <property type="evidence" value="ECO:0007669"/>
    <property type="project" value="InterPro"/>
</dbReference>
<evidence type="ECO:0000259" key="11">
    <source>
        <dbReference type="PROSITE" id="PS51448"/>
    </source>
</evidence>
<evidence type="ECO:0000256" key="1">
    <source>
        <dbReference type="ARBA" id="ARBA00004370"/>
    </source>
</evidence>
<dbReference type="EMBL" id="CAJRST010008890">
    <property type="protein sequence ID" value="CAG5897747.1"/>
    <property type="molecule type" value="Genomic_DNA"/>
</dbReference>
<evidence type="ECO:0000256" key="3">
    <source>
        <dbReference type="ARBA" id="ARBA00022729"/>
    </source>
</evidence>
<name>A0A8S4AXZ9_9TELE</name>
<keyword evidence="13" id="KW-1185">Reference proteome</keyword>
<dbReference type="InterPro" id="IPR011990">
    <property type="entry name" value="TPR-like_helical_dom_sf"/>
</dbReference>
<dbReference type="GO" id="GO:0090599">
    <property type="term" value="F:alpha-glucosidase activity"/>
    <property type="evidence" value="ECO:0007669"/>
    <property type="project" value="UniProtKB-ARBA"/>
</dbReference>
<dbReference type="SUPFAM" id="SSF74650">
    <property type="entry name" value="Galactose mutarotase-like"/>
    <property type="match status" value="1"/>
</dbReference>
<keyword evidence="5" id="KW-0472">Membrane</keyword>
<dbReference type="PROSITE" id="PS51448">
    <property type="entry name" value="P_TREFOIL_2"/>
    <property type="match status" value="1"/>
</dbReference>
<dbReference type="Gene3D" id="1.25.40.10">
    <property type="entry name" value="Tetratricopeptide repeat domain"/>
    <property type="match status" value="1"/>
</dbReference>
<organism evidence="12 13">
    <name type="scientific">Menidia menidia</name>
    <name type="common">Atlantic silverside</name>
    <dbReference type="NCBI Taxonomy" id="238744"/>
    <lineage>
        <taxon>Eukaryota</taxon>
        <taxon>Metazoa</taxon>
        <taxon>Chordata</taxon>
        <taxon>Craniata</taxon>
        <taxon>Vertebrata</taxon>
        <taxon>Euteleostomi</taxon>
        <taxon>Actinopterygii</taxon>
        <taxon>Neopterygii</taxon>
        <taxon>Teleostei</taxon>
        <taxon>Neoteleostei</taxon>
        <taxon>Acanthomorphata</taxon>
        <taxon>Ovalentaria</taxon>
        <taxon>Atherinomorphae</taxon>
        <taxon>Atheriniformes</taxon>
        <taxon>Atherinopsidae</taxon>
        <taxon>Menidiinae</taxon>
        <taxon>Menidia</taxon>
    </lineage>
</organism>
<dbReference type="InterPro" id="IPR000322">
    <property type="entry name" value="Glyco_hydro_31_TIM"/>
</dbReference>
<evidence type="ECO:0000256" key="7">
    <source>
        <dbReference type="ARBA" id="ARBA00023180"/>
    </source>
</evidence>
<dbReference type="SMART" id="SM00018">
    <property type="entry name" value="PD"/>
    <property type="match status" value="1"/>
</dbReference>
<sequence>MSNKQEKLPKDWTESEVSDWLQSIGVKEQYITKLHEEEVDGQTLLTSNGTIHFGVMDSKEDAGYVHGEIIGIPIGEKDIYVDALDYIERSFSSDKEHVRQCVRPPRFIEVMDVEGAEKRYVVEVDVVPLIRIVKSKVYAVRLPNFKESVNKVEFEKEVILRRVGSKTEPVSDKDLSDFYQRVKDRDVQREEAEKNQFLYAPEICHDLGRKLTMLLTSGKKFIEKDKWFILVTNKFKPDDLCNIDWLLNMNVFCVFDFDPDSKISGTCLLETQIEEQMYSLEILTVDHCDETSKDFINEEKENIERQFYRGGRVTWLNFWLAERKYVEEVIERDAYHETSKLLNDALKFNADQTPVNSINIYHHPGSGGSTVARQVLWNNRKDLRCALVKLSYPSSVVAQHAVELREYEEKDPQKCLPVLLLIEDTDKEYLDDLRNELEVAVNSKRIQYGTLCFILLSCRRSHDPERKCKESPLQNVSVTHKLSSQEKRKFAGKRQALEERYEPNFILTFVLMSEGFSDDYIQDFVKHLLQDIDRHSVVTRLIHYVALLNTYVQNSFISQSHCEALLALTIHLERFRQHEFERSLSDQAKLVFLHLRDDKTHIESVRIIHPLVAKEILLQLLGGQRTQSKLAMDLLCEDVLFEHRFGKEEYLTFLKQLFIRRARISKGDEYDSFFSPLVEHVCENEKSPHKAIELLKEAFQRFQQNPFFAQQLARLHYTYEKFEEAKHWAETAAKQLPNNSYILDTKGQVYRKWFQAKCKAIENDNIPKNAQNTADAVETALKALECFQECERATDADMEDVNSSGFFSEVEVGCSLLKLMSSLQVFECKTNGHSECMKYLLTDYIPEELEVAWEAFHGRLKKLHKTMQDALEWISEDLSYFQTDIGTEEEEIPESPEEKISHPLKWLAKKSSEYGKYFSEADSAALMKHGQSTPAKLTPFQKRMIIYHLGGGNIISILSKLTDQNDAVRRLEHILTLYPSDPLRAKFGQRDIVNYITAHISLNCLSPQTQKVAPLRELQALCRQFPPDKRKCLPSALFLQSLLFWPEDDDTDHERESKYEIVQSAVENLEKGYRTKMKDIPQRKRRIYTHFLLGNGNGLDKFVHKRNFDNITKGFSITERRMKWFSENLQNSTVFRESGCTVDPESRFDCGRDRLLSRGECEERGCCYSPLTGSAGPPWCFYPRLYPGYKMGPLTPSRRGQAATLTRASPSYLPKDISTLRLEVTEEAPSCLHLSLKDPSSQRYEVQLPAGVFQGSTDIQDVLYTTEFQSEPFGFIVRRKSNQRVIMNTTVAPLLFADQYLQLSTTLASSLVSGLGEHYTSLLLDLNWTSLTLWNRDMAPHANANLYGSHPFYIVQEGDSLAHGVFLLNSNAMEVTLQPTPALTWVSTGGILDMYVFLGPDPQSVIRQYLQIIGYPMMPPYWSLGFHLCRWGYTTTNATRKVAHHMHSANFPMDVQWNDLDYANKRRVFTFDPIRFGDLPEMVEEFHQEGMKYILILDPGISSTSPPGTYLPFEDGLKRDVFIKNVTGGILMGKVWPGPTAFPDFTNPETRQWWEDCIRDFYHKVPVDGLWIDMNEPASFVQGSTQGCPDSDLENPPYTPVVVGGQLNSGTLCMSAQQKLSTHYNLHNLYGLTEAYATHSALRNIHGKRPFVLSRSSFPGIGRFSGVWTGDVRSDWEQLRFSIPAVLQFSLFGVPLAGADICGFGGNTSEELCVRWMQLGAFYPFMRNHNDRPNAPQEPFVFGQKAQEAMRSALNLRYSLLPFLYTLFHHAHVYADTVARPLFMEFPSDPHCQTIDQQFLWGGSLLISPVLAQGALEVNAYFPAGTWYSLDNGQPLYSKGQYLLLPATLDTINVHVRGGHIIPQQEPALTTTASRRKPFSLTVALSEAGSASGDLFWDDGDSLDTFEMQNFCYIIFIAEQSQIVSDPVRLNGALDALVLERLQVFGVPLPPLYVLANGKKVKDFTYRTDTKVLTVTNLALPMSKTFTVQWAL</sequence>
<dbReference type="Proteomes" id="UP000677803">
    <property type="component" value="Unassembled WGS sequence"/>
</dbReference>
<dbReference type="FunFam" id="2.60.40.1180:FF:000044">
    <property type="entry name" value="Alpha-glucosidase 1"/>
    <property type="match status" value="1"/>
</dbReference>
<dbReference type="GO" id="GO:0016020">
    <property type="term" value="C:membrane"/>
    <property type="evidence" value="ECO:0007669"/>
    <property type="project" value="UniProtKB-SubCell"/>
</dbReference>
<dbReference type="Gene3D" id="3.20.20.80">
    <property type="entry name" value="Glycosidases"/>
    <property type="match status" value="1"/>
</dbReference>
<keyword evidence="8" id="KW-0326">Glycosidase</keyword>
<feature type="domain" description="SAM" evidence="10">
    <location>
        <begin position="12"/>
        <end position="44"/>
    </location>
</feature>
<keyword evidence="4" id="KW-0378">Hydrolase</keyword>
<protein>
    <submittedName>
        <fullName evidence="12">(Atlantic silverside) hypothetical protein</fullName>
    </submittedName>
</protein>
<dbReference type="CDD" id="cd14752">
    <property type="entry name" value="GH31_N"/>
    <property type="match status" value="1"/>
</dbReference>
<dbReference type="InterPro" id="IPR013780">
    <property type="entry name" value="Glyco_hydro_b"/>
</dbReference>
<comment type="caution">
    <text evidence="12">The sequence shown here is derived from an EMBL/GenBank/DDBJ whole genome shotgun (WGS) entry which is preliminary data.</text>
</comment>
<comment type="subcellular location">
    <subcellularLocation>
        <location evidence="1">Membrane</location>
    </subcellularLocation>
</comment>
<dbReference type="InterPro" id="IPR011013">
    <property type="entry name" value="Gal_mutarotase_sf_dom"/>
</dbReference>
<dbReference type="PROSITE" id="PS00129">
    <property type="entry name" value="GLYCOSYL_HYDROL_F31_1"/>
    <property type="match status" value="1"/>
</dbReference>
<evidence type="ECO:0000313" key="12">
    <source>
        <dbReference type="EMBL" id="CAG5897747.1"/>
    </source>
</evidence>
<dbReference type="Pfam" id="PF00536">
    <property type="entry name" value="SAM_1"/>
    <property type="match status" value="1"/>
</dbReference>
<dbReference type="FunFam" id="3.20.20.80:FF:000072">
    <property type="entry name" value="lysosomal alpha-glucosidase isoform X2"/>
    <property type="match status" value="1"/>
</dbReference>
<evidence type="ECO:0000256" key="9">
    <source>
        <dbReference type="PROSITE-ProRule" id="PRU00779"/>
    </source>
</evidence>
<dbReference type="Gene3D" id="2.60.40.1760">
    <property type="entry name" value="glycosyl hydrolase (family 31)"/>
    <property type="match status" value="1"/>
</dbReference>
<dbReference type="PROSITE" id="PS50105">
    <property type="entry name" value="SAM_DOMAIN"/>
    <property type="match status" value="1"/>
</dbReference>
<proteinExistence type="inferred from homology"/>
<dbReference type="SUPFAM" id="SSF47769">
    <property type="entry name" value="SAM/Pointed domain"/>
    <property type="match status" value="1"/>
</dbReference>
<dbReference type="InterPro" id="IPR030459">
    <property type="entry name" value="Glyco_hydro_31_CS"/>
</dbReference>
<dbReference type="PANTHER" id="PTHR16155:SF3">
    <property type="entry name" value="STERILE ALPHA MOTIF DOMAIN-CONTAINING PROTEIN 9-LIKE"/>
    <property type="match status" value="1"/>
</dbReference>
<evidence type="ECO:0000313" key="13">
    <source>
        <dbReference type="Proteomes" id="UP000677803"/>
    </source>
</evidence>
<dbReference type="PROSITE" id="PS00707">
    <property type="entry name" value="GLYCOSYL_HYDROL_F31_2"/>
    <property type="match status" value="1"/>
</dbReference>
<dbReference type="SUPFAM" id="SSF51011">
    <property type="entry name" value="Glycosyl hydrolase domain"/>
    <property type="match status" value="1"/>
</dbReference>
<dbReference type="Pfam" id="PF21365">
    <property type="entry name" value="Glyco_hydro_31_3rd"/>
    <property type="match status" value="1"/>
</dbReference>
<evidence type="ECO:0000256" key="4">
    <source>
        <dbReference type="ARBA" id="ARBA00022801"/>
    </source>
</evidence>
<dbReference type="FunFam" id="2.60.40.1180:FF:000005">
    <property type="entry name" value="Maltase-glucoamylase, intestinal"/>
    <property type="match status" value="1"/>
</dbReference>
<dbReference type="Gene3D" id="4.10.110.10">
    <property type="entry name" value="Spasmolytic Protein, domain 1"/>
    <property type="match status" value="1"/>
</dbReference>
<dbReference type="InterPro" id="IPR030458">
    <property type="entry name" value="Glyco_hydro_31_AS"/>
</dbReference>
<dbReference type="OrthoDB" id="2337140at2759"/>
<evidence type="ECO:0000256" key="2">
    <source>
        <dbReference type="ARBA" id="ARBA00007806"/>
    </source>
</evidence>
<evidence type="ECO:0000256" key="6">
    <source>
        <dbReference type="ARBA" id="ARBA00023157"/>
    </source>
</evidence>
<reference evidence="12" key="1">
    <citation type="submission" date="2021-05" db="EMBL/GenBank/DDBJ databases">
        <authorList>
            <person name="Tigano A."/>
        </authorList>
    </citation>
    <scope>NUCLEOTIDE SEQUENCE</scope>
</reference>
<dbReference type="InterPro" id="IPR013761">
    <property type="entry name" value="SAM/pointed_sf"/>
</dbReference>
<dbReference type="SUPFAM" id="SSF48452">
    <property type="entry name" value="TPR-like"/>
    <property type="match status" value="1"/>
</dbReference>